<evidence type="ECO:0000256" key="6">
    <source>
        <dbReference type="ARBA" id="ARBA00022840"/>
    </source>
</evidence>
<evidence type="ECO:0000259" key="12">
    <source>
        <dbReference type="SMART" id="SM00836"/>
    </source>
</evidence>
<evidence type="ECO:0000256" key="3">
    <source>
        <dbReference type="ARBA" id="ARBA00022490"/>
    </source>
</evidence>
<keyword evidence="8 10" id="KW-0030">Aminoacyl-tRNA synthetase</keyword>
<dbReference type="NCBIfam" id="TIGR00456">
    <property type="entry name" value="argS"/>
    <property type="match status" value="1"/>
</dbReference>
<dbReference type="SUPFAM" id="SSF47323">
    <property type="entry name" value="Anticodon-binding domain of a subclass of class I aminoacyl-tRNA synthetases"/>
    <property type="match status" value="1"/>
</dbReference>
<dbReference type="GO" id="GO:0005737">
    <property type="term" value="C:cytoplasm"/>
    <property type="evidence" value="ECO:0007669"/>
    <property type="project" value="UniProtKB-SubCell"/>
</dbReference>
<keyword evidence="3 10" id="KW-0963">Cytoplasm</keyword>
<dbReference type="HAMAP" id="MF_00123">
    <property type="entry name" value="Arg_tRNA_synth"/>
    <property type="match status" value="1"/>
</dbReference>
<evidence type="ECO:0000256" key="1">
    <source>
        <dbReference type="ARBA" id="ARBA00004496"/>
    </source>
</evidence>
<dbReference type="GO" id="GO:0005524">
    <property type="term" value="F:ATP binding"/>
    <property type="evidence" value="ECO:0007669"/>
    <property type="project" value="UniProtKB-UniRule"/>
</dbReference>
<evidence type="ECO:0000259" key="13">
    <source>
        <dbReference type="SMART" id="SM01016"/>
    </source>
</evidence>
<keyword evidence="15" id="KW-1185">Reference proteome</keyword>
<dbReference type="Gene3D" id="1.10.730.10">
    <property type="entry name" value="Isoleucyl-tRNA Synthetase, Domain 1"/>
    <property type="match status" value="1"/>
</dbReference>
<dbReference type="EC" id="6.1.1.19" evidence="10"/>
<dbReference type="InterPro" id="IPR009080">
    <property type="entry name" value="tRNAsynth_Ia_anticodon-bd"/>
</dbReference>
<dbReference type="Pfam" id="PF00750">
    <property type="entry name" value="tRNA-synt_1d"/>
    <property type="match status" value="2"/>
</dbReference>
<dbReference type="SUPFAM" id="SSF55190">
    <property type="entry name" value="Arginyl-tRNA synthetase (ArgRS), N-terminal 'additional' domain"/>
    <property type="match status" value="1"/>
</dbReference>
<dbReference type="SMART" id="SM00836">
    <property type="entry name" value="DALR_1"/>
    <property type="match status" value="1"/>
</dbReference>
<evidence type="ECO:0000256" key="11">
    <source>
        <dbReference type="RuleBase" id="RU363038"/>
    </source>
</evidence>
<dbReference type="GO" id="GO:0006420">
    <property type="term" value="P:arginyl-tRNA aminoacylation"/>
    <property type="evidence" value="ECO:0007669"/>
    <property type="project" value="UniProtKB-UniRule"/>
</dbReference>
<comment type="similarity">
    <text evidence="2 10 11">Belongs to the class-I aminoacyl-tRNA synthetase family.</text>
</comment>
<evidence type="ECO:0000256" key="10">
    <source>
        <dbReference type="HAMAP-Rule" id="MF_00123"/>
    </source>
</evidence>
<keyword evidence="4 10" id="KW-0436">Ligase</keyword>
<dbReference type="InterPro" id="IPR005148">
    <property type="entry name" value="Arg-tRNA-synth_N"/>
</dbReference>
<dbReference type="PANTHER" id="PTHR11956:SF5">
    <property type="entry name" value="ARGININE--TRNA LIGASE, CYTOPLASMIC"/>
    <property type="match status" value="1"/>
</dbReference>
<dbReference type="Gene3D" id="3.40.50.620">
    <property type="entry name" value="HUPs"/>
    <property type="match status" value="1"/>
</dbReference>
<comment type="subunit">
    <text evidence="10">Monomer.</text>
</comment>
<sequence length="589" mass="65419">MEDMNLFLDFDTRIKSVLEELDVVRARRADLDFSRISVEPPRDASHGDVATNAAMVLAKPLGTNPRALADLIVEKLRQDPEVAEVSVAGPGFINVRLSVAYWQKVLVDIIHKGTEFGRSPVGTGQRINVEYVSANPTGPMHVGHCRGAVVGDALANLLGFAGYEVTKEYYINDAGSQVDVLARSAFLRYREALGEKIGEIPAGLYPGDYLVPVGEALAAEFGSSLRLMPEEKWLPIVKDRTIDAMMAMIRDDLKALNVTHDVFFSERTLHANGGAPIRTAINDLTFKGHVYKGVLPPPKGQLPEDWEDREQTLFRSTEVGDDIDRPLIKSDGSYTYFAADVAYFKDKFDRGFNEMIYILGADHGGYVKRLEALCRAISEGKAKLTVLLCQMVKLYRGGEPVKMSKRSGDFVTLRDVVEEVGRDPVRFMMLYRKSTEPLDFDFAKVTEQSKDNPVFYVQYAHARCMSVFRQAAEAFPDIDFDALDLASAVKDNIADPSELQLLAKLAEYPRVVEAAALAHEPHRIAFYLYDLASAFHAHWNKGKDMPDLRFVNDKNRELSIARLGLVYAVASVLKSGLAITGTAAPDEMR</sequence>
<dbReference type="Gene3D" id="3.30.1360.70">
    <property type="entry name" value="Arginyl tRNA synthetase N-terminal domain"/>
    <property type="match status" value="1"/>
</dbReference>
<dbReference type="InterPro" id="IPR014729">
    <property type="entry name" value="Rossmann-like_a/b/a_fold"/>
</dbReference>
<evidence type="ECO:0000256" key="7">
    <source>
        <dbReference type="ARBA" id="ARBA00022917"/>
    </source>
</evidence>
<keyword evidence="5 10" id="KW-0547">Nucleotide-binding</keyword>
<keyword evidence="7 10" id="KW-0648">Protein biosynthesis</keyword>
<name>A0A2T5B8H0_MYCDI</name>
<evidence type="ECO:0000256" key="4">
    <source>
        <dbReference type="ARBA" id="ARBA00022598"/>
    </source>
</evidence>
<evidence type="ECO:0000313" key="15">
    <source>
        <dbReference type="Proteomes" id="UP000241247"/>
    </source>
</evidence>
<reference evidence="14 15" key="1">
    <citation type="submission" date="2018-04" db="EMBL/GenBank/DDBJ databases">
        <title>Genomic Encyclopedia of Type Strains, Phase IV (KMG-IV): sequencing the most valuable type-strain genomes for metagenomic binning, comparative biology and taxonomic classification.</title>
        <authorList>
            <person name="Goeker M."/>
        </authorList>
    </citation>
    <scope>NUCLEOTIDE SEQUENCE [LARGE SCALE GENOMIC DNA]</scope>
    <source>
        <strain evidence="14 15">DSM 7138</strain>
    </source>
</reference>
<dbReference type="GO" id="GO:0004814">
    <property type="term" value="F:arginine-tRNA ligase activity"/>
    <property type="evidence" value="ECO:0007669"/>
    <property type="project" value="UniProtKB-UniRule"/>
</dbReference>
<dbReference type="PANTHER" id="PTHR11956">
    <property type="entry name" value="ARGINYL-TRNA SYNTHETASE"/>
    <property type="match status" value="1"/>
</dbReference>
<dbReference type="PRINTS" id="PR01038">
    <property type="entry name" value="TRNASYNTHARG"/>
</dbReference>
<keyword evidence="6 10" id="KW-0067">ATP-binding</keyword>
<dbReference type="SUPFAM" id="SSF52374">
    <property type="entry name" value="Nucleotidylyl transferase"/>
    <property type="match status" value="1"/>
</dbReference>
<organism evidence="14 15">
    <name type="scientific">Mycoplana dimorpha</name>
    <dbReference type="NCBI Taxonomy" id="28320"/>
    <lineage>
        <taxon>Bacteria</taxon>
        <taxon>Pseudomonadati</taxon>
        <taxon>Pseudomonadota</taxon>
        <taxon>Alphaproteobacteria</taxon>
        <taxon>Hyphomicrobiales</taxon>
        <taxon>Rhizobiaceae</taxon>
        <taxon>Mycoplana</taxon>
    </lineage>
</organism>
<dbReference type="InterPro" id="IPR008909">
    <property type="entry name" value="DALR_anticod-bd"/>
</dbReference>
<feature type="domain" description="DALR anticodon binding" evidence="12">
    <location>
        <begin position="457"/>
        <end position="588"/>
    </location>
</feature>
<dbReference type="InterPro" id="IPR035684">
    <property type="entry name" value="ArgRS_core"/>
</dbReference>
<comment type="catalytic activity">
    <reaction evidence="9 10">
        <text>tRNA(Arg) + L-arginine + ATP = L-arginyl-tRNA(Arg) + AMP + diphosphate</text>
        <dbReference type="Rhea" id="RHEA:20301"/>
        <dbReference type="Rhea" id="RHEA-COMP:9658"/>
        <dbReference type="Rhea" id="RHEA-COMP:9673"/>
        <dbReference type="ChEBI" id="CHEBI:30616"/>
        <dbReference type="ChEBI" id="CHEBI:32682"/>
        <dbReference type="ChEBI" id="CHEBI:33019"/>
        <dbReference type="ChEBI" id="CHEBI:78442"/>
        <dbReference type="ChEBI" id="CHEBI:78513"/>
        <dbReference type="ChEBI" id="CHEBI:456215"/>
        <dbReference type="EC" id="6.1.1.19"/>
    </reaction>
</comment>
<feature type="short sequence motif" description="'HIGH' region" evidence="10">
    <location>
        <begin position="134"/>
        <end position="144"/>
    </location>
</feature>
<comment type="subcellular location">
    <subcellularLocation>
        <location evidence="1 10">Cytoplasm</location>
    </subcellularLocation>
</comment>
<evidence type="ECO:0000256" key="9">
    <source>
        <dbReference type="ARBA" id="ARBA00049339"/>
    </source>
</evidence>
<dbReference type="Pfam" id="PF05746">
    <property type="entry name" value="DALR_1"/>
    <property type="match status" value="1"/>
</dbReference>
<dbReference type="FunFam" id="1.10.730.10:FF:000008">
    <property type="entry name" value="Arginine--tRNA ligase"/>
    <property type="match status" value="1"/>
</dbReference>
<dbReference type="InterPro" id="IPR036695">
    <property type="entry name" value="Arg-tRNA-synth_N_sf"/>
</dbReference>
<dbReference type="PROSITE" id="PS00178">
    <property type="entry name" value="AA_TRNA_LIGASE_I"/>
    <property type="match status" value="1"/>
</dbReference>
<comment type="caution">
    <text evidence="14">The sequence shown here is derived from an EMBL/GenBank/DDBJ whole genome shotgun (WGS) entry which is preliminary data.</text>
</comment>
<evidence type="ECO:0000256" key="5">
    <source>
        <dbReference type="ARBA" id="ARBA00022741"/>
    </source>
</evidence>
<dbReference type="EMBL" id="PZZZ01000004">
    <property type="protein sequence ID" value="PTM95254.1"/>
    <property type="molecule type" value="Genomic_DNA"/>
</dbReference>
<dbReference type="InterPro" id="IPR001412">
    <property type="entry name" value="aa-tRNA-synth_I_CS"/>
</dbReference>
<protein>
    <recommendedName>
        <fullName evidence="10">Arginine--tRNA ligase</fullName>
        <ecNumber evidence="10">6.1.1.19</ecNumber>
    </recommendedName>
    <alternativeName>
        <fullName evidence="10">Arginyl-tRNA synthetase</fullName>
        <shortName evidence="10">ArgRS</shortName>
    </alternativeName>
</protein>
<feature type="domain" description="Arginyl tRNA synthetase N-terminal" evidence="13">
    <location>
        <begin position="8"/>
        <end position="97"/>
    </location>
</feature>
<dbReference type="InterPro" id="IPR001278">
    <property type="entry name" value="Arg-tRNA-ligase"/>
</dbReference>
<proteinExistence type="inferred from homology"/>
<dbReference type="Proteomes" id="UP000241247">
    <property type="component" value="Unassembled WGS sequence"/>
</dbReference>
<accession>A0A2T5B8H0</accession>
<dbReference type="SMART" id="SM01016">
    <property type="entry name" value="Arg_tRNA_synt_N"/>
    <property type="match status" value="1"/>
</dbReference>
<evidence type="ECO:0000313" key="14">
    <source>
        <dbReference type="EMBL" id="PTM95254.1"/>
    </source>
</evidence>
<dbReference type="AlphaFoldDB" id="A0A2T5B8H0"/>
<evidence type="ECO:0000256" key="8">
    <source>
        <dbReference type="ARBA" id="ARBA00023146"/>
    </source>
</evidence>
<dbReference type="CDD" id="cd00671">
    <property type="entry name" value="ArgRS_core"/>
    <property type="match status" value="1"/>
</dbReference>
<gene>
    <name evidence="10" type="primary">argS</name>
    <name evidence="14" type="ORF">C7449_104328</name>
</gene>
<evidence type="ECO:0000256" key="2">
    <source>
        <dbReference type="ARBA" id="ARBA00005594"/>
    </source>
</evidence>
<dbReference type="Pfam" id="PF03485">
    <property type="entry name" value="Arg_tRNA_synt_N"/>
    <property type="match status" value="1"/>
</dbReference>